<keyword evidence="2" id="KW-1185">Reference proteome</keyword>
<dbReference type="Proteomes" id="UP001262582">
    <property type="component" value="Unassembled WGS sequence"/>
</dbReference>
<protein>
    <submittedName>
        <fullName evidence="1">Uncharacterized protein</fullName>
    </submittedName>
</protein>
<proteinExistence type="predicted"/>
<evidence type="ECO:0000313" key="2">
    <source>
        <dbReference type="Proteomes" id="UP001262582"/>
    </source>
</evidence>
<sequence length="44" mass="5157">MNQIFTDGSNIADAERKTIWTPSEGTMYSKLHRLGIHFLIFRFI</sequence>
<accession>A0ABU3D8N3</accession>
<comment type="caution">
    <text evidence="1">The sequence shown here is derived from an EMBL/GenBank/DDBJ whole genome shotgun (WGS) entry which is preliminary data.</text>
</comment>
<name>A0ABU3D8N3_9FLAO</name>
<reference evidence="1 2" key="1">
    <citation type="submission" date="2023-09" db="EMBL/GenBank/DDBJ databases">
        <authorList>
            <person name="Rey-Velasco X."/>
        </authorList>
    </citation>
    <scope>NUCLEOTIDE SEQUENCE [LARGE SCALE GENOMIC DNA]</scope>
    <source>
        <strain evidence="1 2">F117</strain>
    </source>
</reference>
<dbReference type="RefSeq" id="WP_311504234.1">
    <property type="nucleotide sequence ID" value="NZ_JAVRHK010000013.1"/>
</dbReference>
<dbReference type="EMBL" id="JAVRHK010000013">
    <property type="protein sequence ID" value="MDT0677892.1"/>
    <property type="molecule type" value="Genomic_DNA"/>
</dbReference>
<gene>
    <name evidence="1" type="ORF">RM539_15000</name>
</gene>
<evidence type="ECO:0000313" key="1">
    <source>
        <dbReference type="EMBL" id="MDT0677892.1"/>
    </source>
</evidence>
<organism evidence="1 2">
    <name type="scientific">Autumnicola musiva</name>
    <dbReference type="NCBI Taxonomy" id="3075589"/>
    <lineage>
        <taxon>Bacteria</taxon>
        <taxon>Pseudomonadati</taxon>
        <taxon>Bacteroidota</taxon>
        <taxon>Flavobacteriia</taxon>
        <taxon>Flavobacteriales</taxon>
        <taxon>Flavobacteriaceae</taxon>
        <taxon>Autumnicola</taxon>
    </lineage>
</organism>